<dbReference type="RefSeq" id="WP_230271615.1">
    <property type="nucleotide sequence ID" value="NZ_JAJKFW010000006.1"/>
</dbReference>
<comment type="caution">
    <text evidence="2">The sequence shown here is derived from an EMBL/GenBank/DDBJ whole genome shotgun (WGS) entry which is preliminary data.</text>
</comment>
<keyword evidence="3" id="KW-1185">Reference proteome</keyword>
<evidence type="ECO:0000313" key="3">
    <source>
        <dbReference type="Proteomes" id="UP001430306"/>
    </source>
</evidence>
<organism evidence="2 3">
    <name type="scientific">Rhodopirellula halodulae</name>
    <dbReference type="NCBI Taxonomy" id="2894198"/>
    <lineage>
        <taxon>Bacteria</taxon>
        <taxon>Pseudomonadati</taxon>
        <taxon>Planctomycetota</taxon>
        <taxon>Planctomycetia</taxon>
        <taxon>Pirellulales</taxon>
        <taxon>Pirellulaceae</taxon>
        <taxon>Rhodopirellula</taxon>
    </lineage>
</organism>
<feature type="region of interest" description="Disordered" evidence="1">
    <location>
        <begin position="31"/>
        <end position="53"/>
    </location>
</feature>
<reference evidence="2" key="1">
    <citation type="submission" date="2021-11" db="EMBL/GenBank/DDBJ databases">
        <title>Genome sequence.</title>
        <authorList>
            <person name="Sun Q."/>
        </authorList>
    </citation>
    <scope>NUCLEOTIDE SEQUENCE</scope>
    <source>
        <strain evidence="2">JC740</strain>
    </source>
</reference>
<evidence type="ECO:0000313" key="2">
    <source>
        <dbReference type="EMBL" id="MCC9641467.1"/>
    </source>
</evidence>
<proteinExistence type="predicted"/>
<dbReference type="EMBL" id="JAJKFW010000006">
    <property type="protein sequence ID" value="MCC9641467.1"/>
    <property type="molecule type" value="Genomic_DNA"/>
</dbReference>
<sequence>MARDDEPNELEAFLRRSAEIRQRNAVEFQAMEDERRRQRSGSRPRAYSDRRRERITEQLIEAMDVTVEDDHGGHDVVLGEVIEESDAGADLRGDTLRQQAATKPRSKKGASSAGQGGDRQVFIGQGATPIENLRRLLTQRGGAQQAFLMSEILKRRQF</sequence>
<evidence type="ECO:0000256" key="1">
    <source>
        <dbReference type="SAM" id="MobiDB-lite"/>
    </source>
</evidence>
<accession>A0ABS8NEW2</accession>
<protein>
    <submittedName>
        <fullName evidence="2">Uncharacterized protein</fullName>
    </submittedName>
</protein>
<feature type="region of interest" description="Disordered" evidence="1">
    <location>
        <begin position="88"/>
        <end position="121"/>
    </location>
</feature>
<gene>
    <name evidence="2" type="ORF">LOC71_04220</name>
</gene>
<dbReference type="Proteomes" id="UP001430306">
    <property type="component" value="Unassembled WGS sequence"/>
</dbReference>
<name>A0ABS8NEW2_9BACT</name>